<name>A0A8J9Y8N2_9NEOP</name>
<keyword evidence="1" id="KW-0732">Signal</keyword>
<gene>
    <name evidence="2" type="ORF">BINO364_LOCUS4001</name>
</gene>
<evidence type="ECO:0000313" key="2">
    <source>
        <dbReference type="EMBL" id="CAH0717390.1"/>
    </source>
</evidence>
<feature type="non-terminal residue" evidence="2">
    <location>
        <position position="77"/>
    </location>
</feature>
<protein>
    <submittedName>
        <fullName evidence="2">Uncharacterized protein</fullName>
    </submittedName>
</protein>
<accession>A0A8J9Y8N2</accession>
<dbReference type="OrthoDB" id="7079059at2759"/>
<reference evidence="2" key="1">
    <citation type="submission" date="2021-12" db="EMBL/GenBank/DDBJ databases">
        <authorList>
            <person name="Martin H S."/>
        </authorList>
    </citation>
    <scope>NUCLEOTIDE SEQUENCE</scope>
</reference>
<evidence type="ECO:0000313" key="3">
    <source>
        <dbReference type="Proteomes" id="UP000838878"/>
    </source>
</evidence>
<dbReference type="Proteomes" id="UP000838878">
    <property type="component" value="Chromosome 12"/>
</dbReference>
<evidence type="ECO:0000256" key="1">
    <source>
        <dbReference type="SAM" id="SignalP"/>
    </source>
</evidence>
<sequence>MKTCLVLAILLVAAFVASEQSDSYYTFHNTQKRQISRATINVKPPPGCVFYECIAKCRQKGYRNGGYCTMTGCQCVR</sequence>
<organism evidence="2 3">
    <name type="scientific">Brenthis ino</name>
    <name type="common">lesser marbled fritillary</name>
    <dbReference type="NCBI Taxonomy" id="405034"/>
    <lineage>
        <taxon>Eukaryota</taxon>
        <taxon>Metazoa</taxon>
        <taxon>Ecdysozoa</taxon>
        <taxon>Arthropoda</taxon>
        <taxon>Hexapoda</taxon>
        <taxon>Insecta</taxon>
        <taxon>Pterygota</taxon>
        <taxon>Neoptera</taxon>
        <taxon>Endopterygota</taxon>
        <taxon>Lepidoptera</taxon>
        <taxon>Glossata</taxon>
        <taxon>Ditrysia</taxon>
        <taxon>Papilionoidea</taxon>
        <taxon>Nymphalidae</taxon>
        <taxon>Heliconiinae</taxon>
        <taxon>Argynnini</taxon>
        <taxon>Brenthis</taxon>
    </lineage>
</organism>
<dbReference type="AlphaFoldDB" id="A0A8J9Y8N2"/>
<proteinExistence type="predicted"/>
<keyword evidence="3" id="KW-1185">Reference proteome</keyword>
<feature type="signal peptide" evidence="1">
    <location>
        <begin position="1"/>
        <end position="18"/>
    </location>
</feature>
<dbReference type="EMBL" id="OV170232">
    <property type="protein sequence ID" value="CAH0717390.1"/>
    <property type="molecule type" value="Genomic_DNA"/>
</dbReference>
<feature type="chain" id="PRO_5035426440" evidence="1">
    <location>
        <begin position="19"/>
        <end position="77"/>
    </location>
</feature>